<keyword evidence="5" id="KW-1185">Reference proteome</keyword>
<dbReference type="Proteomes" id="UP000008068">
    <property type="component" value="Unassembled WGS sequence"/>
</dbReference>
<evidence type="ECO:0000256" key="2">
    <source>
        <dbReference type="SAM" id="MobiDB-lite"/>
    </source>
</evidence>
<accession>G0NBM2</accession>
<keyword evidence="1" id="KW-0479">Metal-binding</keyword>
<dbReference type="InterPro" id="IPR036236">
    <property type="entry name" value="Znf_C2H2_sf"/>
</dbReference>
<name>G0NBM2_CAEBE</name>
<dbReference type="SMART" id="SM00355">
    <property type="entry name" value="ZnF_C2H2"/>
    <property type="match status" value="2"/>
</dbReference>
<protein>
    <recommendedName>
        <fullName evidence="3">C2H2-type domain-containing protein</fullName>
    </recommendedName>
</protein>
<dbReference type="PANTHER" id="PTHR36945">
    <property type="entry name" value="HIGH INCIDENCE OF MALES (INCREASED X CHROMOSOME LOSS)-RELATED-RELATED"/>
    <property type="match status" value="1"/>
</dbReference>
<gene>
    <name evidence="4" type="ORF">CAEBREN_22615</name>
</gene>
<feature type="domain" description="C2H2-type" evidence="3">
    <location>
        <begin position="120"/>
        <end position="149"/>
    </location>
</feature>
<organism evidence="5">
    <name type="scientific">Caenorhabditis brenneri</name>
    <name type="common">Nematode worm</name>
    <dbReference type="NCBI Taxonomy" id="135651"/>
    <lineage>
        <taxon>Eukaryota</taxon>
        <taxon>Metazoa</taxon>
        <taxon>Ecdysozoa</taxon>
        <taxon>Nematoda</taxon>
        <taxon>Chromadorea</taxon>
        <taxon>Rhabditida</taxon>
        <taxon>Rhabditina</taxon>
        <taxon>Rhabditomorpha</taxon>
        <taxon>Rhabditoidea</taxon>
        <taxon>Rhabditidae</taxon>
        <taxon>Peloderinae</taxon>
        <taxon>Caenorhabditis</taxon>
    </lineage>
</organism>
<dbReference type="SUPFAM" id="SSF57667">
    <property type="entry name" value="beta-beta-alpha zinc fingers"/>
    <property type="match status" value="1"/>
</dbReference>
<dbReference type="InParanoid" id="G0NBM2"/>
<keyword evidence="1" id="KW-0862">Zinc</keyword>
<evidence type="ECO:0000313" key="4">
    <source>
        <dbReference type="EMBL" id="EGT56953.1"/>
    </source>
</evidence>
<keyword evidence="1" id="KW-0863">Zinc-finger</keyword>
<sequence length="260" mass="30377">MGQYFSSGPTNDDEIETDSNSTNEIEIPLEFDEIDNDEFMDSSDDLPMKRIAKIEKRSDSDEYFDTKDFKDVDTRSFRVTSPNMNIYECQVCGQKLKVYKKYGKSRFVDHALNHSKVKYFKCREQNCGVELHTKSKIQYHYRVHHGIKGVKGYSFSKLPFDDKVFQNAINKCFGNQIDFFKVPVVTRTERYSLVKNFKKVGIILVIIYSCNYFFDENLSCLCLTSPTLASVHFEDQTHLQQVFHLQIFYDSDVFSVHQAL</sequence>
<proteinExistence type="predicted"/>
<evidence type="ECO:0000259" key="3">
    <source>
        <dbReference type="PROSITE" id="PS50157"/>
    </source>
</evidence>
<dbReference type="InterPro" id="IPR053360">
    <property type="entry name" value="Zinc_finger_domain"/>
</dbReference>
<dbReference type="AlphaFoldDB" id="G0NBM2"/>
<dbReference type="PANTHER" id="PTHR36945:SF1">
    <property type="entry name" value="ZINC FINGER PROTEIN C02F5.12-RELATED"/>
    <property type="match status" value="1"/>
</dbReference>
<reference evidence="5" key="1">
    <citation type="submission" date="2011-07" db="EMBL/GenBank/DDBJ databases">
        <authorList>
            <consortium name="Caenorhabditis brenneri Sequencing and Analysis Consortium"/>
            <person name="Wilson R.K."/>
        </authorList>
    </citation>
    <scope>NUCLEOTIDE SEQUENCE [LARGE SCALE GENOMIC DNA]</scope>
    <source>
        <strain evidence="5">PB2801</strain>
    </source>
</reference>
<dbReference type="EMBL" id="GL379858">
    <property type="protein sequence ID" value="EGT56953.1"/>
    <property type="molecule type" value="Genomic_DNA"/>
</dbReference>
<dbReference type="PROSITE" id="PS50157">
    <property type="entry name" value="ZINC_FINGER_C2H2_2"/>
    <property type="match status" value="1"/>
</dbReference>
<dbReference type="STRING" id="135651.G0NBM2"/>
<dbReference type="Gene3D" id="3.30.160.60">
    <property type="entry name" value="Classic Zinc Finger"/>
    <property type="match status" value="1"/>
</dbReference>
<dbReference type="HOGENOM" id="CLU_093597_0_0_1"/>
<dbReference type="InterPro" id="IPR013087">
    <property type="entry name" value="Znf_C2H2_type"/>
</dbReference>
<evidence type="ECO:0000313" key="5">
    <source>
        <dbReference type="Proteomes" id="UP000008068"/>
    </source>
</evidence>
<feature type="compositionally biased region" description="Polar residues" evidence="2">
    <location>
        <begin position="1"/>
        <end position="10"/>
    </location>
</feature>
<dbReference type="PROSITE" id="PS00028">
    <property type="entry name" value="ZINC_FINGER_C2H2_1"/>
    <property type="match status" value="1"/>
</dbReference>
<feature type="region of interest" description="Disordered" evidence="2">
    <location>
        <begin position="1"/>
        <end position="25"/>
    </location>
</feature>
<dbReference type="GO" id="GO:0008270">
    <property type="term" value="F:zinc ion binding"/>
    <property type="evidence" value="ECO:0007669"/>
    <property type="project" value="UniProtKB-KW"/>
</dbReference>
<evidence type="ECO:0000256" key="1">
    <source>
        <dbReference type="PROSITE-ProRule" id="PRU00042"/>
    </source>
</evidence>